<evidence type="ECO:0000313" key="3">
    <source>
        <dbReference type="EMBL" id="CAI0415021.1"/>
    </source>
</evidence>
<feature type="transmembrane region" description="Helical" evidence="2">
    <location>
        <begin position="184"/>
        <end position="201"/>
    </location>
</feature>
<protein>
    <submittedName>
        <fullName evidence="3">Uncharacterized protein</fullName>
    </submittedName>
</protein>
<sequence>MAVSTGNSASKRAASSSSSSPTVVPASSKGWVKNLPAIASRIYFFLIILQVPLFRVPCRSGMCKSPIHVTSSQLIASDIFPVPVVKALLYPGAVVNDLVTKRTIPSWDGLLDMYNLTTVKDASPVTDLQRLEVLAGSYFTVAGSLVGILKPGRMSMFGTLLILWGLIKEGILGKPVNTDPTKSVYVYPTIVLAVICAFSSVKYDMKKVAKSAPARTIAKPLQSSSKSKLK</sequence>
<dbReference type="PANTHER" id="PTHR35288:SF1">
    <property type="entry name" value="TAIL FIBER"/>
    <property type="match status" value="1"/>
</dbReference>
<feature type="region of interest" description="Disordered" evidence="1">
    <location>
        <begin position="1"/>
        <end position="27"/>
    </location>
</feature>
<keyword evidence="2" id="KW-1133">Transmembrane helix</keyword>
<name>A0AAV0JZ30_9ROSI</name>
<dbReference type="PANTHER" id="PTHR35288">
    <property type="entry name" value="TAIL FIBER"/>
    <property type="match status" value="1"/>
</dbReference>
<dbReference type="AlphaFoldDB" id="A0AAV0JZ30"/>
<keyword evidence="4" id="KW-1185">Reference proteome</keyword>
<organism evidence="3 4">
    <name type="scientific">Linum tenue</name>
    <dbReference type="NCBI Taxonomy" id="586396"/>
    <lineage>
        <taxon>Eukaryota</taxon>
        <taxon>Viridiplantae</taxon>
        <taxon>Streptophyta</taxon>
        <taxon>Embryophyta</taxon>
        <taxon>Tracheophyta</taxon>
        <taxon>Spermatophyta</taxon>
        <taxon>Magnoliopsida</taxon>
        <taxon>eudicotyledons</taxon>
        <taxon>Gunneridae</taxon>
        <taxon>Pentapetalae</taxon>
        <taxon>rosids</taxon>
        <taxon>fabids</taxon>
        <taxon>Malpighiales</taxon>
        <taxon>Linaceae</taxon>
        <taxon>Linum</taxon>
    </lineage>
</organism>
<reference evidence="3" key="1">
    <citation type="submission" date="2022-08" db="EMBL/GenBank/DDBJ databases">
        <authorList>
            <person name="Gutierrez-Valencia J."/>
        </authorList>
    </citation>
    <scope>NUCLEOTIDE SEQUENCE</scope>
</reference>
<evidence type="ECO:0000256" key="1">
    <source>
        <dbReference type="SAM" id="MobiDB-lite"/>
    </source>
</evidence>
<gene>
    <name evidence="3" type="ORF">LITE_LOCUS16481</name>
</gene>
<feature type="compositionally biased region" description="Low complexity" evidence="1">
    <location>
        <begin position="8"/>
        <end position="27"/>
    </location>
</feature>
<proteinExistence type="predicted"/>
<keyword evidence="2" id="KW-0812">Transmembrane</keyword>
<dbReference type="EMBL" id="CAMGYJ010000005">
    <property type="protein sequence ID" value="CAI0415021.1"/>
    <property type="molecule type" value="Genomic_DNA"/>
</dbReference>
<keyword evidence="2" id="KW-0472">Membrane</keyword>
<evidence type="ECO:0000256" key="2">
    <source>
        <dbReference type="SAM" id="Phobius"/>
    </source>
</evidence>
<feature type="transmembrane region" description="Helical" evidence="2">
    <location>
        <begin position="35"/>
        <end position="54"/>
    </location>
</feature>
<evidence type="ECO:0000313" key="4">
    <source>
        <dbReference type="Proteomes" id="UP001154282"/>
    </source>
</evidence>
<accession>A0AAV0JZ30</accession>
<comment type="caution">
    <text evidence="3">The sequence shown here is derived from an EMBL/GenBank/DDBJ whole genome shotgun (WGS) entry which is preliminary data.</text>
</comment>
<dbReference type="Proteomes" id="UP001154282">
    <property type="component" value="Unassembled WGS sequence"/>
</dbReference>